<dbReference type="AlphaFoldDB" id="A0A1T0A308"/>
<dbReference type="PANTHER" id="PTHR38008:SF2">
    <property type="entry name" value="HEMOLYSIN"/>
    <property type="match status" value="1"/>
</dbReference>
<evidence type="ECO:0000313" key="5">
    <source>
        <dbReference type="Proteomes" id="UP000255279"/>
    </source>
</evidence>
<accession>A0A1T0A308</accession>
<dbReference type="EMBL" id="UGQE01000004">
    <property type="protein sequence ID" value="STZ14314.1"/>
    <property type="molecule type" value="Genomic_DNA"/>
</dbReference>
<organism evidence="2 4">
    <name type="scientific">Moraxella caviae</name>
    <dbReference type="NCBI Taxonomy" id="34060"/>
    <lineage>
        <taxon>Bacteria</taxon>
        <taxon>Pseudomonadati</taxon>
        <taxon>Pseudomonadota</taxon>
        <taxon>Gammaproteobacteria</taxon>
        <taxon>Moraxellales</taxon>
        <taxon>Moraxellaceae</taxon>
        <taxon>Moraxella</taxon>
    </lineage>
</organism>
<keyword evidence="1" id="KW-0732">Signal</keyword>
<reference evidence="3 5" key="2">
    <citation type="submission" date="2018-06" db="EMBL/GenBank/DDBJ databases">
        <authorList>
            <consortium name="Pathogen Informatics"/>
            <person name="Doyle S."/>
        </authorList>
    </citation>
    <scope>NUCLEOTIDE SEQUENCE [LARGE SCALE GENOMIC DNA]</scope>
    <source>
        <strain evidence="3 5">NCTC10293</strain>
    </source>
</reference>
<reference evidence="2 4" key="1">
    <citation type="submission" date="2017-02" db="EMBL/GenBank/DDBJ databases">
        <title>Draft genome sequence of Moraxella caviae CCUG 355 type strain.</title>
        <authorList>
            <person name="Engstrom-Jakobsson H."/>
            <person name="Salva-Serra F."/>
            <person name="Thorell K."/>
            <person name="Gonzales-Siles L."/>
            <person name="Karlsson R."/>
            <person name="Boulund F."/>
            <person name="Engstrand L."/>
            <person name="Moore E."/>
        </authorList>
    </citation>
    <scope>NUCLEOTIDE SEQUENCE [LARGE SCALE GENOMIC DNA]</scope>
    <source>
        <strain evidence="2 4">CCUG 355</strain>
    </source>
</reference>
<dbReference type="InterPro" id="IPR005590">
    <property type="entry name" value="DUF333"/>
</dbReference>
<evidence type="ECO:0000313" key="3">
    <source>
        <dbReference type="EMBL" id="STZ14314.1"/>
    </source>
</evidence>
<gene>
    <name evidence="2" type="ORF">B0181_05840</name>
    <name evidence="3" type="ORF">NCTC10293_01907</name>
</gene>
<proteinExistence type="predicted"/>
<dbReference type="OrthoDB" id="148878at2"/>
<dbReference type="PANTHER" id="PTHR38008">
    <property type="entry name" value="HEMOLYSIN-RELATED"/>
    <property type="match status" value="1"/>
</dbReference>
<dbReference type="PROSITE" id="PS51257">
    <property type="entry name" value="PROKAR_LIPOPROTEIN"/>
    <property type="match status" value="1"/>
</dbReference>
<dbReference type="EMBL" id="MUXU01000035">
    <property type="protein sequence ID" value="OOR89929.1"/>
    <property type="molecule type" value="Genomic_DNA"/>
</dbReference>
<feature type="signal peptide" evidence="1">
    <location>
        <begin position="1"/>
        <end position="22"/>
    </location>
</feature>
<dbReference type="Proteomes" id="UP000255279">
    <property type="component" value="Unassembled WGS sequence"/>
</dbReference>
<dbReference type="Proteomes" id="UP000190435">
    <property type="component" value="Unassembled WGS sequence"/>
</dbReference>
<dbReference type="RefSeq" id="WP_078276567.1">
    <property type="nucleotide sequence ID" value="NZ_MUXU01000035.1"/>
</dbReference>
<feature type="chain" id="PRO_5036026407" evidence="1">
    <location>
        <begin position="23"/>
        <end position="83"/>
    </location>
</feature>
<name>A0A1T0A308_9GAMM</name>
<evidence type="ECO:0000313" key="2">
    <source>
        <dbReference type="EMBL" id="OOR89929.1"/>
    </source>
</evidence>
<keyword evidence="4" id="KW-1185">Reference proteome</keyword>
<dbReference type="Pfam" id="PF03891">
    <property type="entry name" value="DUF333"/>
    <property type="match status" value="1"/>
</dbReference>
<evidence type="ECO:0000256" key="1">
    <source>
        <dbReference type="SAM" id="SignalP"/>
    </source>
</evidence>
<evidence type="ECO:0000313" key="4">
    <source>
        <dbReference type="Proteomes" id="UP000190435"/>
    </source>
</evidence>
<dbReference type="STRING" id="34060.B0181_05840"/>
<protein>
    <submittedName>
        <fullName evidence="3">Hemolysin</fullName>
    </submittedName>
</protein>
<sequence>MKKVAIITAAAALSACATSNPAQNTAQNTDVVGAVNPASEFCVQQGGKLQIQKDAQGNEYGVCHLPNGKVVDEWEFFRQHSAK</sequence>